<dbReference type="PROSITE" id="PS50923">
    <property type="entry name" value="SUSHI"/>
    <property type="match status" value="4"/>
</dbReference>
<feature type="region of interest" description="Disordered" evidence="13">
    <location>
        <begin position="1101"/>
        <end position="1136"/>
    </location>
</feature>
<protein>
    <submittedName>
        <fullName evidence="20">Uncharacterized protein</fullName>
    </submittedName>
</protein>
<dbReference type="GO" id="GO:0007166">
    <property type="term" value="P:cell surface receptor signaling pathway"/>
    <property type="evidence" value="ECO:0007669"/>
    <property type="project" value="InterPro"/>
</dbReference>
<keyword evidence="5 14" id="KW-1133">Transmembrane helix</keyword>
<dbReference type="PANTHER" id="PTHR12011:SF347">
    <property type="entry name" value="FI21270P1-RELATED"/>
    <property type="match status" value="1"/>
</dbReference>
<feature type="domain" description="G-protein coupled receptors family 2 profile 2" evidence="18">
    <location>
        <begin position="804"/>
        <end position="1031"/>
    </location>
</feature>
<name>A0A9D4JET3_DREPO</name>
<feature type="compositionally biased region" description="Basic and acidic residues" evidence="13">
    <location>
        <begin position="1106"/>
        <end position="1133"/>
    </location>
</feature>
<feature type="domain" description="Sushi" evidence="19">
    <location>
        <begin position="388"/>
        <end position="449"/>
    </location>
</feature>
<keyword evidence="7 14" id="KW-0472">Membrane</keyword>
<dbReference type="EMBL" id="JAIWYP010000006">
    <property type="protein sequence ID" value="KAH3809195.1"/>
    <property type="molecule type" value="Genomic_DNA"/>
</dbReference>
<evidence type="ECO:0000256" key="3">
    <source>
        <dbReference type="ARBA" id="ARBA00022692"/>
    </source>
</evidence>
<dbReference type="PROSITE" id="PS50221">
    <property type="entry name" value="GAIN_B"/>
    <property type="match status" value="1"/>
</dbReference>
<feature type="transmembrane region" description="Helical" evidence="14">
    <location>
        <begin position="895"/>
        <end position="915"/>
    </location>
</feature>
<dbReference type="Gene3D" id="4.10.1240.10">
    <property type="entry name" value="GPCR, family 2, extracellular hormone receptor domain"/>
    <property type="match status" value="1"/>
</dbReference>
<evidence type="ECO:0000256" key="8">
    <source>
        <dbReference type="ARBA" id="ARBA00023157"/>
    </source>
</evidence>
<dbReference type="SUPFAM" id="SSF111418">
    <property type="entry name" value="Hormone receptor domain"/>
    <property type="match status" value="1"/>
</dbReference>
<keyword evidence="10" id="KW-0325">Glycoprotein</keyword>
<dbReference type="Pfam" id="PF00002">
    <property type="entry name" value="7tm_2"/>
    <property type="match status" value="1"/>
</dbReference>
<keyword evidence="4" id="KW-0732">Signal</keyword>
<dbReference type="PROSITE" id="PS50227">
    <property type="entry name" value="G_PROTEIN_RECEP_F2_3"/>
    <property type="match status" value="1"/>
</dbReference>
<dbReference type="PANTHER" id="PTHR12011">
    <property type="entry name" value="ADHESION G-PROTEIN COUPLED RECEPTOR"/>
    <property type="match status" value="1"/>
</dbReference>
<feature type="disulfide bond" evidence="12">
    <location>
        <begin position="322"/>
        <end position="365"/>
    </location>
</feature>
<dbReference type="CDD" id="cd15040">
    <property type="entry name" value="7tmB2_Adhesion"/>
    <property type="match status" value="1"/>
</dbReference>
<feature type="transmembrane region" description="Helical" evidence="14">
    <location>
        <begin position="865"/>
        <end position="888"/>
    </location>
</feature>
<evidence type="ECO:0000256" key="12">
    <source>
        <dbReference type="PROSITE-ProRule" id="PRU00302"/>
    </source>
</evidence>
<dbReference type="PRINTS" id="PR00249">
    <property type="entry name" value="GPCRSECRETIN"/>
</dbReference>
<dbReference type="Proteomes" id="UP000828390">
    <property type="component" value="Unassembled WGS sequence"/>
</dbReference>
<dbReference type="Pfam" id="PF01825">
    <property type="entry name" value="GPS"/>
    <property type="match status" value="1"/>
</dbReference>
<dbReference type="GO" id="GO:0004930">
    <property type="term" value="F:G protein-coupled receptor activity"/>
    <property type="evidence" value="ECO:0007669"/>
    <property type="project" value="UniProtKB-KW"/>
</dbReference>
<dbReference type="InterPro" id="IPR017981">
    <property type="entry name" value="GPCR_2-like_7TM"/>
</dbReference>
<evidence type="ECO:0000259" key="18">
    <source>
        <dbReference type="PROSITE" id="PS50261"/>
    </source>
</evidence>
<organism evidence="20 21">
    <name type="scientific">Dreissena polymorpha</name>
    <name type="common">Zebra mussel</name>
    <name type="synonym">Mytilus polymorpha</name>
    <dbReference type="NCBI Taxonomy" id="45954"/>
    <lineage>
        <taxon>Eukaryota</taxon>
        <taxon>Metazoa</taxon>
        <taxon>Spiralia</taxon>
        <taxon>Lophotrochozoa</taxon>
        <taxon>Mollusca</taxon>
        <taxon>Bivalvia</taxon>
        <taxon>Autobranchia</taxon>
        <taxon>Heteroconchia</taxon>
        <taxon>Euheterodonta</taxon>
        <taxon>Imparidentia</taxon>
        <taxon>Neoheterodontei</taxon>
        <taxon>Myida</taxon>
        <taxon>Dreissenoidea</taxon>
        <taxon>Dreissenidae</taxon>
        <taxon>Dreissena</taxon>
    </lineage>
</organism>
<comment type="subcellular location">
    <subcellularLocation>
        <location evidence="1">Membrane</location>
        <topology evidence="1">Multi-pass membrane protein</topology>
    </subcellularLocation>
</comment>
<dbReference type="Gene3D" id="1.25.40.610">
    <property type="match status" value="1"/>
</dbReference>
<dbReference type="AlphaFoldDB" id="A0A9D4JET3"/>
<comment type="caution">
    <text evidence="12">Lacks conserved residue(s) required for the propagation of feature annotation.</text>
</comment>
<dbReference type="SUPFAM" id="SSF57535">
    <property type="entry name" value="Complement control module/SCR domain"/>
    <property type="match status" value="4"/>
</dbReference>
<feature type="disulfide bond" evidence="12">
    <location>
        <begin position="260"/>
        <end position="303"/>
    </location>
</feature>
<dbReference type="CDD" id="cd00041">
    <property type="entry name" value="CUB"/>
    <property type="match status" value="1"/>
</dbReference>
<dbReference type="InterPro" id="IPR000832">
    <property type="entry name" value="GPCR_2_secretin-like"/>
</dbReference>
<reference evidence="20" key="1">
    <citation type="journal article" date="2019" name="bioRxiv">
        <title>The Genome of the Zebra Mussel, Dreissena polymorpha: A Resource for Invasive Species Research.</title>
        <authorList>
            <person name="McCartney M.A."/>
            <person name="Auch B."/>
            <person name="Kono T."/>
            <person name="Mallez S."/>
            <person name="Zhang Y."/>
            <person name="Obille A."/>
            <person name="Becker A."/>
            <person name="Abrahante J.E."/>
            <person name="Garbe J."/>
            <person name="Badalamenti J.P."/>
            <person name="Herman A."/>
            <person name="Mangelson H."/>
            <person name="Liachko I."/>
            <person name="Sullivan S."/>
            <person name="Sone E.D."/>
            <person name="Koren S."/>
            <person name="Silverstein K.A.T."/>
            <person name="Beckman K.B."/>
            <person name="Gohl D.M."/>
        </authorList>
    </citation>
    <scope>NUCLEOTIDE SEQUENCE</scope>
    <source>
        <strain evidence="20">Duluth1</strain>
        <tissue evidence="20">Whole animal</tissue>
    </source>
</reference>
<keyword evidence="8 12" id="KW-1015">Disulfide bond</keyword>
<dbReference type="InterPro" id="IPR035976">
    <property type="entry name" value="Sushi/SCR/CCP_sf"/>
</dbReference>
<evidence type="ECO:0000259" key="17">
    <source>
        <dbReference type="PROSITE" id="PS50227"/>
    </source>
</evidence>
<dbReference type="SMART" id="SM00032">
    <property type="entry name" value="CCP"/>
    <property type="match status" value="4"/>
</dbReference>
<feature type="transmembrane region" description="Helical" evidence="14">
    <location>
        <begin position="935"/>
        <end position="958"/>
    </location>
</feature>
<sequence>MWIIIDQRGKAASQDCGANHHLHGETGSFSSPFYPNNYRDDETCTYTIEVATGHKVCVIINNFAVEPGYDYLDLHDGLITSLVLKRFNKTFSNGNEHVLSSGNMMTAFWHTDISVVNSGFYAQFKAVLNCSECSSADCKQWSGLSDLPVNQMIAYPNHTTCIGDTVLMTCDAGYHVVNDPRTHTEMAVYCKQWSGLTDLPVNQKIAYLNNSTFVGATVLMTCDAGYHVFNDSSTHTEMAVCTSNGTWNPHTYSHCVPIDCGLPPALANGMMKLMNNKTHFQSQADVICKHGFFLNGSFSTFNCTDDGHWSLDDSHRCLPVDCGLPPPLANGKVKLLNNLTTFPSQAEVTCNRGYFLNSSFNILNCTEKGSWSQDSYSCLLVDCICVQSECPVLEPYDKLTIEMVPNTTKAIVNTTAMFSCLPGLMLVGYATIKCTINGQWNGPVPKCVALEKAVRNCPVNIDTKDRTWQETQPGTIVVENCPNDYSGAVSRQCSKEGLWLNPFYNCVSKRVAELMSAVESIKESPSAAKITHSLDQLVNITKPANGSSYIGELYAITSMLDTIASVSDNIEVTDEQANSFFSTTSNLLDTDNAESWQSGANRYESDGSTDGSSTAKPGAIKVLNVVDKYTDILKNSLGNNSESSKTIQSENMVVHVSMVNTTSDELQFPDKPLGITSSVILPKASVLGSKTIAAVVYRNLSGIISSKLKNVSDSTINSEVVTVTLDNWENTTNFVVDITMEYARNLQSAPICSFWNASIFSWDTTGCRVMSSNHSSATCRCTHLTNFAILMSPFIQSKANSKDLDIISIVGCSISLAGLTLTISFHIVLWKYVSKRRVAVLLNLSVALIISYIVCTTLASLLHYIYLVVFSLMLVEGIDVAVSILIVFQTRSKLKWMLSAAWVVPAVVVGISLGVTKTKGYGNEISCWLTIKGGVIWAFVGPALLIVLVNFIILVIVIRATLRSYTMAKKSTVERSKSAVWCLLVLLPLMGLTWVLGVFYLDESMVWVQYAFAVCNSLQGLVIFIFHCAFNKTLWKAYKKKKQRSSYASRTYLKSRSTSVRSVITENSEVSLNVYDTIEIPSAGESANIRYEDLSIKQPMQTAANADKEEQGDGISKHSEDNANDDKLRRNGDQETVNTYNNDVGLEILTDKYLYSTVL</sequence>
<comment type="similarity">
    <text evidence="2">Belongs to the G-protein coupled receptor 2 family. Adhesion G-protein coupled receptor (ADGR) subfamily.</text>
</comment>
<evidence type="ECO:0000256" key="5">
    <source>
        <dbReference type="ARBA" id="ARBA00022989"/>
    </source>
</evidence>
<evidence type="ECO:0000256" key="4">
    <source>
        <dbReference type="ARBA" id="ARBA00022729"/>
    </source>
</evidence>
<dbReference type="Gene3D" id="2.10.70.10">
    <property type="entry name" value="Complement Module, domain 1"/>
    <property type="match status" value="4"/>
</dbReference>
<evidence type="ECO:0000259" key="15">
    <source>
        <dbReference type="PROSITE" id="PS01180"/>
    </source>
</evidence>
<feature type="domain" description="GAIN-B" evidence="16">
    <location>
        <begin position="643"/>
        <end position="797"/>
    </location>
</feature>
<keyword evidence="12" id="KW-0768">Sushi</keyword>
<feature type="transmembrane region" description="Helical" evidence="14">
    <location>
        <begin position="806"/>
        <end position="828"/>
    </location>
</feature>
<dbReference type="SMART" id="SM00008">
    <property type="entry name" value="HormR"/>
    <property type="match status" value="1"/>
</dbReference>
<comment type="caution">
    <text evidence="20">The sequence shown here is derived from an EMBL/GenBank/DDBJ whole genome shotgun (WGS) entry which is preliminary data.</text>
</comment>
<feature type="domain" description="CUB" evidence="15">
    <location>
        <begin position="16"/>
        <end position="127"/>
    </location>
</feature>
<evidence type="ECO:0000256" key="1">
    <source>
        <dbReference type="ARBA" id="ARBA00004141"/>
    </source>
</evidence>
<feature type="disulfide bond" evidence="12">
    <location>
        <begin position="420"/>
        <end position="447"/>
    </location>
</feature>
<dbReference type="SUPFAM" id="SSF49854">
    <property type="entry name" value="Spermadhesin, CUB domain"/>
    <property type="match status" value="1"/>
</dbReference>
<evidence type="ECO:0000256" key="7">
    <source>
        <dbReference type="ARBA" id="ARBA00023136"/>
    </source>
</evidence>
<dbReference type="Pfam" id="PF00084">
    <property type="entry name" value="Sushi"/>
    <property type="match status" value="4"/>
</dbReference>
<keyword evidence="11" id="KW-0807">Transducer</keyword>
<evidence type="ECO:0000256" key="10">
    <source>
        <dbReference type="ARBA" id="ARBA00023180"/>
    </source>
</evidence>
<dbReference type="Gene3D" id="1.20.1070.10">
    <property type="entry name" value="Rhodopsin 7-helix transmembrane proteins"/>
    <property type="match status" value="1"/>
</dbReference>
<evidence type="ECO:0000313" key="20">
    <source>
        <dbReference type="EMBL" id="KAH3809195.1"/>
    </source>
</evidence>
<feature type="domain" description="G-protein coupled receptors family 2 profile 1" evidence="17">
    <location>
        <begin position="433"/>
        <end position="499"/>
    </location>
</feature>
<dbReference type="Gene3D" id="2.60.220.50">
    <property type="match status" value="1"/>
</dbReference>
<evidence type="ECO:0000256" key="6">
    <source>
        <dbReference type="ARBA" id="ARBA00023040"/>
    </source>
</evidence>
<proteinExistence type="inferred from homology"/>
<dbReference type="Pfam" id="PF00431">
    <property type="entry name" value="CUB"/>
    <property type="match status" value="1"/>
</dbReference>
<gene>
    <name evidence="20" type="ORF">DPMN_137556</name>
</gene>
<evidence type="ECO:0000256" key="9">
    <source>
        <dbReference type="ARBA" id="ARBA00023170"/>
    </source>
</evidence>
<evidence type="ECO:0000256" key="14">
    <source>
        <dbReference type="SAM" id="Phobius"/>
    </source>
</evidence>
<feature type="transmembrane region" description="Helical" evidence="14">
    <location>
        <begin position="1007"/>
        <end position="1030"/>
    </location>
</feature>
<dbReference type="InterPro" id="IPR046338">
    <property type="entry name" value="GAIN_dom_sf"/>
</dbReference>
<keyword evidence="21" id="KW-1185">Reference proteome</keyword>
<feature type="domain" description="Sushi" evidence="19">
    <location>
        <begin position="320"/>
        <end position="380"/>
    </location>
</feature>
<evidence type="ECO:0000313" key="21">
    <source>
        <dbReference type="Proteomes" id="UP000828390"/>
    </source>
</evidence>
<dbReference type="InterPro" id="IPR000859">
    <property type="entry name" value="CUB_dom"/>
</dbReference>
<feature type="domain" description="Sushi" evidence="19">
    <location>
        <begin position="188"/>
        <end position="257"/>
    </location>
</feature>
<keyword evidence="3 14" id="KW-0812">Transmembrane</keyword>
<dbReference type="GO" id="GO:0005886">
    <property type="term" value="C:plasma membrane"/>
    <property type="evidence" value="ECO:0007669"/>
    <property type="project" value="UniProtKB-SubCell"/>
</dbReference>
<dbReference type="CDD" id="cd00033">
    <property type="entry name" value="CCP"/>
    <property type="match status" value="4"/>
</dbReference>
<dbReference type="PROSITE" id="PS50261">
    <property type="entry name" value="G_PROTEIN_RECEP_F2_4"/>
    <property type="match status" value="1"/>
</dbReference>
<reference evidence="20" key="2">
    <citation type="submission" date="2020-11" db="EMBL/GenBank/DDBJ databases">
        <authorList>
            <person name="McCartney M.A."/>
            <person name="Auch B."/>
            <person name="Kono T."/>
            <person name="Mallez S."/>
            <person name="Becker A."/>
            <person name="Gohl D.M."/>
            <person name="Silverstein K.A.T."/>
            <person name="Koren S."/>
            <person name="Bechman K.B."/>
            <person name="Herman A."/>
            <person name="Abrahante J.E."/>
            <person name="Garbe J."/>
        </authorList>
    </citation>
    <scope>NUCLEOTIDE SEQUENCE</scope>
    <source>
        <strain evidence="20">Duluth1</strain>
        <tissue evidence="20">Whole animal</tissue>
    </source>
</reference>
<evidence type="ECO:0000256" key="2">
    <source>
        <dbReference type="ARBA" id="ARBA00007343"/>
    </source>
</evidence>
<dbReference type="InterPro" id="IPR036445">
    <property type="entry name" value="GPCR_2_extracell_dom_sf"/>
</dbReference>
<evidence type="ECO:0000259" key="19">
    <source>
        <dbReference type="PROSITE" id="PS50923"/>
    </source>
</evidence>
<dbReference type="InterPro" id="IPR000436">
    <property type="entry name" value="Sushi_SCR_CCP_dom"/>
</dbReference>
<dbReference type="Pfam" id="PF02793">
    <property type="entry name" value="HRM"/>
    <property type="match status" value="1"/>
</dbReference>
<feature type="transmembrane region" description="Helical" evidence="14">
    <location>
        <begin position="840"/>
        <end position="859"/>
    </location>
</feature>
<feature type="transmembrane region" description="Helical" evidence="14">
    <location>
        <begin position="979"/>
        <end position="1001"/>
    </location>
</feature>
<dbReference type="InterPro" id="IPR001879">
    <property type="entry name" value="GPCR_2_extracellular_dom"/>
</dbReference>
<dbReference type="FunFam" id="1.20.1070.10:FF:000058">
    <property type="entry name" value="Adhesion G protein-coupled receptor F5"/>
    <property type="match status" value="1"/>
</dbReference>
<dbReference type="PROSITE" id="PS01180">
    <property type="entry name" value="CUB"/>
    <property type="match status" value="1"/>
</dbReference>
<dbReference type="SMART" id="SM00042">
    <property type="entry name" value="CUB"/>
    <property type="match status" value="1"/>
</dbReference>
<dbReference type="InterPro" id="IPR035914">
    <property type="entry name" value="Sperma_CUB_dom_sf"/>
</dbReference>
<evidence type="ECO:0000256" key="13">
    <source>
        <dbReference type="SAM" id="MobiDB-lite"/>
    </source>
</evidence>
<evidence type="ECO:0000256" key="11">
    <source>
        <dbReference type="ARBA" id="ARBA00023224"/>
    </source>
</evidence>
<dbReference type="InterPro" id="IPR057244">
    <property type="entry name" value="GAIN_B"/>
</dbReference>
<keyword evidence="9" id="KW-0675">Receptor</keyword>
<feature type="domain" description="Sushi" evidence="19">
    <location>
        <begin position="258"/>
        <end position="319"/>
    </location>
</feature>
<evidence type="ECO:0000259" key="16">
    <source>
        <dbReference type="PROSITE" id="PS50221"/>
    </source>
</evidence>
<dbReference type="SMART" id="SM00303">
    <property type="entry name" value="GPS"/>
    <property type="match status" value="1"/>
</dbReference>
<accession>A0A9D4JET3</accession>
<dbReference type="InterPro" id="IPR000203">
    <property type="entry name" value="GPS"/>
</dbReference>
<keyword evidence="6" id="KW-0297">G-protein coupled receptor</keyword>
<dbReference type="Gene3D" id="2.60.120.290">
    <property type="entry name" value="Spermadhesin, CUB domain"/>
    <property type="match status" value="1"/>
</dbReference>